<dbReference type="Proteomes" id="UP000295530">
    <property type="component" value="Unassembled WGS sequence"/>
</dbReference>
<evidence type="ECO:0000313" key="2">
    <source>
        <dbReference type="Proteomes" id="UP000295530"/>
    </source>
</evidence>
<dbReference type="EMBL" id="SNVX01000016">
    <property type="protein sequence ID" value="TDN52550.1"/>
    <property type="molecule type" value="Genomic_DNA"/>
</dbReference>
<dbReference type="AlphaFoldDB" id="A0A4R6E3Z3"/>
<name>A0A4R6E3Z3_SCAGO</name>
<organism evidence="1 2">
    <name type="scientific">Scandinavium goeteborgense</name>
    <dbReference type="NCBI Taxonomy" id="1851514"/>
    <lineage>
        <taxon>Bacteria</taxon>
        <taxon>Pseudomonadati</taxon>
        <taxon>Pseudomonadota</taxon>
        <taxon>Gammaproteobacteria</taxon>
        <taxon>Enterobacterales</taxon>
        <taxon>Enterobacteriaceae</taxon>
        <taxon>Scandinavium</taxon>
    </lineage>
</organism>
<keyword evidence="2" id="KW-1185">Reference proteome</keyword>
<proteinExistence type="predicted"/>
<reference evidence="1 2" key="1">
    <citation type="submission" date="2019-03" db="EMBL/GenBank/DDBJ databases">
        <title>Genomic analyses of the natural microbiome of Caenorhabditis elegans.</title>
        <authorList>
            <person name="Samuel B."/>
        </authorList>
    </citation>
    <scope>NUCLEOTIDE SEQUENCE [LARGE SCALE GENOMIC DNA]</scope>
    <source>
        <strain evidence="1 2">BIGb0156</strain>
    </source>
</reference>
<accession>A0A4R6E3Z3</accession>
<sequence length="51" mass="5544">MSLFVVCNKTEERETVLIKKTATLSIAFICGQYSELTITSSPYAPAFGNGL</sequence>
<comment type="caution">
    <text evidence="1">The sequence shown here is derived from an EMBL/GenBank/DDBJ whole genome shotgun (WGS) entry which is preliminary data.</text>
</comment>
<gene>
    <name evidence="1" type="ORF">EC847_11647</name>
</gene>
<protein>
    <submittedName>
        <fullName evidence="1">Uncharacterized protein</fullName>
    </submittedName>
</protein>
<evidence type="ECO:0000313" key="1">
    <source>
        <dbReference type="EMBL" id="TDN52550.1"/>
    </source>
</evidence>